<sequence>MMSCYLKTKQYEECIGEGAEVLAYDAMNLKLSSIQGIGKTFFDDEVSLGDETIADSLRHWKLAEERLNKEGGRTMLLTWLILLGIMWIYIQFDIEDITEEATILSDNCENSTSKSSLSLHEPLSLNLNDDPESIRSFPNFISRTDPETLSAMNGGKVEGVPPDMIKTATDVIGKMSPEEVNKMFQLASSEKWC</sequence>
<keyword evidence="1" id="KW-0472">Membrane</keyword>
<evidence type="ECO:0000256" key="1">
    <source>
        <dbReference type="SAM" id="Phobius"/>
    </source>
</evidence>
<organism evidence="2 3">
    <name type="scientific">Salvia divinorum</name>
    <name type="common">Maria pastora</name>
    <name type="synonym">Diviner's sage</name>
    <dbReference type="NCBI Taxonomy" id="28513"/>
    <lineage>
        <taxon>Eukaryota</taxon>
        <taxon>Viridiplantae</taxon>
        <taxon>Streptophyta</taxon>
        <taxon>Embryophyta</taxon>
        <taxon>Tracheophyta</taxon>
        <taxon>Spermatophyta</taxon>
        <taxon>Magnoliopsida</taxon>
        <taxon>eudicotyledons</taxon>
        <taxon>Gunneridae</taxon>
        <taxon>Pentapetalae</taxon>
        <taxon>asterids</taxon>
        <taxon>lamiids</taxon>
        <taxon>Lamiales</taxon>
        <taxon>Lamiaceae</taxon>
        <taxon>Nepetoideae</taxon>
        <taxon>Mentheae</taxon>
        <taxon>Salviinae</taxon>
        <taxon>Salvia</taxon>
        <taxon>Salvia subgen. Calosphace</taxon>
    </lineage>
</organism>
<accession>A0ABD1GIR4</accession>
<name>A0ABD1GIR4_SALDI</name>
<dbReference type="Proteomes" id="UP001567538">
    <property type="component" value="Unassembled WGS sequence"/>
</dbReference>
<protein>
    <submittedName>
        <fullName evidence="2">Outer envelope protein 61-like</fullName>
    </submittedName>
</protein>
<keyword evidence="1" id="KW-1133">Transmembrane helix</keyword>
<dbReference type="PANTHER" id="PTHR48433:SF1">
    <property type="entry name" value="OUTER ENVELOPE PROTEIN 61-LIKE"/>
    <property type="match status" value="1"/>
</dbReference>
<comment type="caution">
    <text evidence="2">The sequence shown here is derived from an EMBL/GenBank/DDBJ whole genome shotgun (WGS) entry which is preliminary data.</text>
</comment>
<gene>
    <name evidence="2" type="ORF">AAHA92_20924</name>
</gene>
<dbReference type="AlphaFoldDB" id="A0ABD1GIR4"/>
<dbReference type="InterPro" id="IPR053319">
    <property type="entry name" value="OEP61"/>
</dbReference>
<keyword evidence="3" id="KW-1185">Reference proteome</keyword>
<dbReference type="PANTHER" id="PTHR48433">
    <property type="entry name" value="OUTER ENVELOPE PROTEIN 61-LIKE"/>
    <property type="match status" value="1"/>
</dbReference>
<proteinExistence type="predicted"/>
<dbReference type="EMBL" id="JBEAFC010000008">
    <property type="protein sequence ID" value="KAL1544021.1"/>
    <property type="molecule type" value="Genomic_DNA"/>
</dbReference>
<reference evidence="2 3" key="1">
    <citation type="submission" date="2024-06" db="EMBL/GenBank/DDBJ databases">
        <title>A chromosome level genome sequence of Diviner's sage (Salvia divinorum).</title>
        <authorList>
            <person name="Ford S.A."/>
            <person name="Ro D.-K."/>
            <person name="Ness R.W."/>
            <person name="Phillips M.A."/>
        </authorList>
    </citation>
    <scope>NUCLEOTIDE SEQUENCE [LARGE SCALE GENOMIC DNA]</scope>
    <source>
        <strain evidence="2">SAF-2024a</strain>
        <tissue evidence="2">Leaf</tissue>
    </source>
</reference>
<evidence type="ECO:0000313" key="3">
    <source>
        <dbReference type="Proteomes" id="UP001567538"/>
    </source>
</evidence>
<keyword evidence="1" id="KW-0812">Transmembrane</keyword>
<evidence type="ECO:0000313" key="2">
    <source>
        <dbReference type="EMBL" id="KAL1544021.1"/>
    </source>
</evidence>
<feature type="transmembrane region" description="Helical" evidence="1">
    <location>
        <begin position="74"/>
        <end position="92"/>
    </location>
</feature>